<dbReference type="AlphaFoldDB" id="A0AAE1LQD9"/>
<feature type="domain" description="Death" evidence="4">
    <location>
        <begin position="32"/>
        <end position="98"/>
    </location>
</feature>
<evidence type="ECO:0000256" key="2">
    <source>
        <dbReference type="ARBA" id="ARBA00022840"/>
    </source>
</evidence>
<evidence type="ECO:0000256" key="3">
    <source>
        <dbReference type="SAM" id="MobiDB-lite"/>
    </source>
</evidence>
<name>A0AAE1LQD9_9NEOP</name>
<comment type="caution">
    <text evidence="5">The sequence shown here is derived from an EMBL/GenBank/DDBJ whole genome shotgun (WGS) entry which is preliminary data.</text>
</comment>
<keyword evidence="1" id="KW-0547">Nucleotide-binding</keyword>
<keyword evidence="5" id="KW-0808">Transferase</keyword>
<dbReference type="PANTHER" id="PTHR27001:SF931">
    <property type="entry name" value="OS11G0664100 PROTEIN"/>
    <property type="match status" value="1"/>
</dbReference>
<reference evidence="5" key="2">
    <citation type="journal article" date="2023" name="BMC Genomics">
        <title>Pest status, molecular evolution, and epigenetic factors derived from the genome assembly of Frankliniella fusca, a thysanopteran phytovirus vector.</title>
        <authorList>
            <person name="Catto M.A."/>
            <person name="Labadie P.E."/>
            <person name="Jacobson A.L."/>
            <person name="Kennedy G.G."/>
            <person name="Srinivasan R."/>
            <person name="Hunt B.G."/>
        </authorList>
    </citation>
    <scope>NUCLEOTIDE SEQUENCE</scope>
    <source>
        <strain evidence="5">PL_HMW_Pooled</strain>
    </source>
</reference>
<proteinExistence type="predicted"/>
<feature type="region of interest" description="Disordered" evidence="3">
    <location>
        <begin position="160"/>
        <end position="225"/>
    </location>
</feature>
<dbReference type="Proteomes" id="UP001219518">
    <property type="component" value="Unassembled WGS sequence"/>
</dbReference>
<evidence type="ECO:0000259" key="4">
    <source>
        <dbReference type="PROSITE" id="PS50017"/>
    </source>
</evidence>
<evidence type="ECO:0000256" key="1">
    <source>
        <dbReference type="ARBA" id="ARBA00022741"/>
    </source>
</evidence>
<dbReference type="GO" id="GO:0005524">
    <property type="term" value="F:ATP binding"/>
    <property type="evidence" value="ECO:0007669"/>
    <property type="project" value="UniProtKB-KW"/>
</dbReference>
<dbReference type="SUPFAM" id="SSF47986">
    <property type="entry name" value="DEATH domain"/>
    <property type="match status" value="1"/>
</dbReference>
<dbReference type="GO" id="GO:0005886">
    <property type="term" value="C:plasma membrane"/>
    <property type="evidence" value="ECO:0007669"/>
    <property type="project" value="TreeGrafter"/>
</dbReference>
<evidence type="ECO:0000313" key="6">
    <source>
        <dbReference type="Proteomes" id="UP001219518"/>
    </source>
</evidence>
<gene>
    <name evidence="5" type="ORF">KUF71_015385</name>
</gene>
<dbReference type="GO" id="GO:0007165">
    <property type="term" value="P:signal transduction"/>
    <property type="evidence" value="ECO:0007669"/>
    <property type="project" value="InterPro"/>
</dbReference>
<keyword evidence="5" id="KW-0418">Kinase</keyword>
<dbReference type="InterPro" id="IPR011029">
    <property type="entry name" value="DEATH-like_dom_sf"/>
</dbReference>
<dbReference type="Pfam" id="PF07714">
    <property type="entry name" value="PK_Tyr_Ser-Thr"/>
    <property type="match status" value="1"/>
</dbReference>
<dbReference type="InterPro" id="IPR037924">
    <property type="entry name" value="Pelle_death"/>
</dbReference>
<dbReference type="InterPro" id="IPR011009">
    <property type="entry name" value="Kinase-like_dom_sf"/>
</dbReference>
<dbReference type="GO" id="GO:0004672">
    <property type="term" value="F:protein kinase activity"/>
    <property type="evidence" value="ECO:0007669"/>
    <property type="project" value="InterPro"/>
</dbReference>
<feature type="region of interest" description="Disordered" evidence="3">
    <location>
        <begin position="431"/>
        <end position="451"/>
    </location>
</feature>
<dbReference type="CDD" id="cd08307">
    <property type="entry name" value="Death_Pelle"/>
    <property type="match status" value="1"/>
</dbReference>
<accession>A0AAE1LQD9</accession>
<evidence type="ECO:0000313" key="5">
    <source>
        <dbReference type="EMBL" id="KAK3927079.1"/>
    </source>
</evidence>
<dbReference type="InterPro" id="IPR001245">
    <property type="entry name" value="Ser-Thr/Tyr_kinase_cat_dom"/>
</dbReference>
<dbReference type="Gene3D" id="1.10.510.10">
    <property type="entry name" value="Transferase(Phosphotransferase) domain 1"/>
    <property type="match status" value="2"/>
</dbReference>
<keyword evidence="2" id="KW-0067">ATP-binding</keyword>
<reference evidence="5" key="1">
    <citation type="submission" date="2021-07" db="EMBL/GenBank/DDBJ databases">
        <authorList>
            <person name="Catto M.A."/>
            <person name="Jacobson A."/>
            <person name="Kennedy G."/>
            <person name="Labadie P."/>
            <person name="Hunt B.G."/>
            <person name="Srinivasan R."/>
        </authorList>
    </citation>
    <scope>NUCLEOTIDE SEQUENCE</scope>
    <source>
        <strain evidence="5">PL_HMW_Pooled</strain>
        <tissue evidence="5">Head</tissue>
    </source>
</reference>
<keyword evidence="6" id="KW-1185">Reference proteome</keyword>
<dbReference type="Pfam" id="PF00531">
    <property type="entry name" value="Death"/>
    <property type="match status" value="1"/>
</dbReference>
<feature type="compositionally biased region" description="Polar residues" evidence="3">
    <location>
        <begin position="210"/>
        <end position="223"/>
    </location>
</feature>
<dbReference type="EMBL" id="JAHWGI010001278">
    <property type="protein sequence ID" value="KAK3927079.1"/>
    <property type="molecule type" value="Genomic_DNA"/>
</dbReference>
<feature type="compositionally biased region" description="Polar residues" evidence="3">
    <location>
        <begin position="436"/>
        <end position="451"/>
    </location>
</feature>
<dbReference type="SUPFAM" id="SSF56112">
    <property type="entry name" value="Protein kinase-like (PK-like)"/>
    <property type="match status" value="1"/>
</dbReference>
<protein>
    <submittedName>
        <fullName evidence="5">Pelle-like serine/threonine-protein kinase pik-1</fullName>
    </submittedName>
</protein>
<organism evidence="5 6">
    <name type="scientific">Frankliniella fusca</name>
    <dbReference type="NCBI Taxonomy" id="407009"/>
    <lineage>
        <taxon>Eukaryota</taxon>
        <taxon>Metazoa</taxon>
        <taxon>Ecdysozoa</taxon>
        <taxon>Arthropoda</taxon>
        <taxon>Hexapoda</taxon>
        <taxon>Insecta</taxon>
        <taxon>Pterygota</taxon>
        <taxon>Neoptera</taxon>
        <taxon>Paraneoptera</taxon>
        <taxon>Thysanoptera</taxon>
        <taxon>Terebrantia</taxon>
        <taxon>Thripoidea</taxon>
        <taxon>Thripidae</taxon>
        <taxon>Frankliniella</taxon>
    </lineage>
</organism>
<dbReference type="SMART" id="SM00005">
    <property type="entry name" value="DEATH"/>
    <property type="match status" value="1"/>
</dbReference>
<feature type="compositionally biased region" description="Low complexity" evidence="3">
    <location>
        <begin position="557"/>
        <end position="568"/>
    </location>
</feature>
<feature type="region of interest" description="Disordered" evidence="3">
    <location>
        <begin position="553"/>
        <end position="628"/>
    </location>
</feature>
<dbReference type="Gene3D" id="1.10.533.10">
    <property type="entry name" value="Death Domain, Fas"/>
    <property type="match status" value="1"/>
</dbReference>
<sequence>MMGETTPITKYIYDLPVAAWKDLCRVLDLHDKWKTLGGLMKFSVLDIQCLENLERRGNSPAEQLLTDWGLQNHTVQELFVLLSRMNHFQAMSILKLYVDPKYHQLMSEGEESWTKLLLDAKNCAEGHRQHAEKNLVSSAAGHASNMTDVRHNLNVVLPETHKTNKPGFSDKIQNIGNPVSLEENGRQPEDDSPSPQTPGTARSPPVLTPNAASRFNGTGQPQLSPVGMAALSNMQMGQHHFDLRAISSPQRKLSDGSMVTIPSEYQSKGDSRESQEVQFQQSLRELQVLQRIRHENILQLYGVSFNGNQPCLVYQFMEKGSLEDRLQCRVLFELATGLRAFDDKRVHKYLKEEVTNHKDVLQLMDPKIDKDPKDLMTFLHLITLGKNCVSNLPKDRPEMKVVCQKLDQISSSAAQVTPRELQELYDKMHEMHPKGNSAQPGSGQPQMSVSRHPAFTNSHPQMAVPFTGQPVYGVPVNVPGKGGSQGGGYIDGSANGHVSNNITLSRPSNPPASPQQPLAVTYKQQNEGAGIAIGESLLPTVLPLKSPLISVMPPTVSDASSPSPSYSSESDDEDFQPSQSVMPDEQLVSVTEEQGPENLPLLSVLGNVGIRDEPTSESPDSEQPVKSS</sequence>
<dbReference type="PROSITE" id="PS50017">
    <property type="entry name" value="DEATH_DOMAIN"/>
    <property type="match status" value="1"/>
</dbReference>
<dbReference type="PANTHER" id="PTHR27001">
    <property type="entry name" value="OS01G0253100 PROTEIN"/>
    <property type="match status" value="1"/>
</dbReference>
<dbReference type="InterPro" id="IPR000488">
    <property type="entry name" value="Death_dom"/>
</dbReference>